<comment type="caution">
    <text evidence="2">The sequence shown here is derived from an EMBL/GenBank/DDBJ whole genome shotgun (WGS) entry which is preliminary data.</text>
</comment>
<dbReference type="InterPro" id="IPR011047">
    <property type="entry name" value="Quinoprotein_ADH-like_sf"/>
</dbReference>
<protein>
    <recommendedName>
        <fullName evidence="1">Ice-binding protein C-terminal domain-containing protein</fullName>
    </recommendedName>
</protein>
<sequence length="418" mass="44616">MLQIKIWTTLTQRYFNGLFLFGVFVTSNLERPAVAEQYALTYSFAPPVTATQKWSFGNAVALHGNQVLVGGSNSRDFVDQVFLFDATTGGLVHTFDDPGFVPGEQIGFGNAIAVSDQYVAIGDNGSGRVLLYDALTGLLIHEFNRTVVSGSNRFGRSVSLDNNRLLVGDNLDSTQGDRQGRAHLFDTISGNLLQSYDDPTATRLNGFGVAVTSDIDRVLVGADEGDKAFLFSLSTGNLLQTFDIGLDGQFGLSVAMSEDLVLIGAPSVRNGDSEGVAYLLDSLTGNVLQTFHPPGDDRPSKFGISVALVGSRALIGERGQAHLFDAITGQVVQTFFDPTPNELSDFGTQVAMDGNRILIGGSIAAFSSPLSGEAHLYSAVPEPTSLLLGSVGLAGVLLVRRRSKNPRESPLSTPFYCF</sequence>
<dbReference type="InterPro" id="IPR015943">
    <property type="entry name" value="WD40/YVTN_repeat-like_dom_sf"/>
</dbReference>
<reference evidence="2 3" key="1">
    <citation type="submission" date="2019-02" db="EMBL/GenBank/DDBJ databases">
        <title>Deep-cultivation of Planctomycetes and their phenomic and genomic characterization uncovers novel biology.</title>
        <authorList>
            <person name="Wiegand S."/>
            <person name="Jogler M."/>
            <person name="Boedeker C."/>
            <person name="Pinto D."/>
            <person name="Vollmers J."/>
            <person name="Rivas-Marin E."/>
            <person name="Kohn T."/>
            <person name="Peeters S.H."/>
            <person name="Heuer A."/>
            <person name="Rast P."/>
            <person name="Oberbeckmann S."/>
            <person name="Bunk B."/>
            <person name="Jeske O."/>
            <person name="Meyerdierks A."/>
            <person name="Storesund J.E."/>
            <person name="Kallscheuer N."/>
            <person name="Luecker S."/>
            <person name="Lage O.M."/>
            <person name="Pohl T."/>
            <person name="Merkel B.J."/>
            <person name="Hornburger P."/>
            <person name="Mueller R.-W."/>
            <person name="Bruemmer F."/>
            <person name="Labrenz M."/>
            <person name="Spormann A.M."/>
            <person name="Op Den Camp H."/>
            <person name="Overmann J."/>
            <person name="Amann R."/>
            <person name="Jetten M.S.M."/>
            <person name="Mascher T."/>
            <person name="Medema M.H."/>
            <person name="Devos D.P."/>
            <person name="Kaster A.-K."/>
            <person name="Ovreas L."/>
            <person name="Rohde M."/>
            <person name="Galperin M.Y."/>
            <person name="Jogler C."/>
        </authorList>
    </citation>
    <scope>NUCLEOTIDE SEQUENCE [LARGE SCALE GENOMIC DNA]</scope>
    <source>
        <strain evidence="2 3">Pla144</strain>
    </source>
</reference>
<dbReference type="SUPFAM" id="SSF50998">
    <property type="entry name" value="Quinoprotein alcohol dehydrogenase-like"/>
    <property type="match status" value="1"/>
</dbReference>
<dbReference type="InterPro" id="IPR013517">
    <property type="entry name" value="FG-GAP"/>
</dbReference>
<dbReference type="Pfam" id="PF14312">
    <property type="entry name" value="FG-GAP_2"/>
    <property type="match status" value="2"/>
</dbReference>
<dbReference type="InterPro" id="IPR013424">
    <property type="entry name" value="Ice-binding_C"/>
</dbReference>
<dbReference type="EMBL" id="SJPS01000002">
    <property type="protein sequence ID" value="TWU28460.1"/>
    <property type="molecule type" value="Genomic_DNA"/>
</dbReference>
<evidence type="ECO:0000259" key="1">
    <source>
        <dbReference type="Pfam" id="PF07589"/>
    </source>
</evidence>
<dbReference type="PANTHER" id="PTHR36220">
    <property type="entry name" value="UNNAMED PRODUCT"/>
    <property type="match status" value="1"/>
</dbReference>
<organism evidence="2 3">
    <name type="scientific">Bythopirellula polymerisocia</name>
    <dbReference type="NCBI Taxonomy" id="2528003"/>
    <lineage>
        <taxon>Bacteria</taxon>
        <taxon>Pseudomonadati</taxon>
        <taxon>Planctomycetota</taxon>
        <taxon>Planctomycetia</taxon>
        <taxon>Pirellulales</taxon>
        <taxon>Lacipirellulaceae</taxon>
        <taxon>Bythopirellula</taxon>
    </lineage>
</organism>
<feature type="domain" description="Ice-binding protein C-terminal" evidence="1">
    <location>
        <begin position="379"/>
        <end position="402"/>
    </location>
</feature>
<dbReference type="RefSeq" id="WP_146449957.1">
    <property type="nucleotide sequence ID" value="NZ_SJPS01000002.1"/>
</dbReference>
<proteinExistence type="predicted"/>
<dbReference type="NCBIfam" id="TIGR02595">
    <property type="entry name" value="PEP_CTERM"/>
    <property type="match status" value="1"/>
</dbReference>
<dbReference type="Gene3D" id="2.130.10.10">
    <property type="entry name" value="YVTN repeat-like/Quinoprotein amine dehydrogenase"/>
    <property type="match status" value="2"/>
</dbReference>
<evidence type="ECO:0000313" key="3">
    <source>
        <dbReference type="Proteomes" id="UP000318437"/>
    </source>
</evidence>
<name>A0A5C6CV45_9BACT</name>
<keyword evidence="3" id="KW-1185">Reference proteome</keyword>
<dbReference type="PANTHER" id="PTHR36220:SF1">
    <property type="entry name" value="GAMMA TUBULIN COMPLEX COMPONENT C-TERMINAL DOMAIN-CONTAINING PROTEIN"/>
    <property type="match status" value="1"/>
</dbReference>
<dbReference type="AlphaFoldDB" id="A0A5C6CV45"/>
<accession>A0A5C6CV45</accession>
<dbReference type="Proteomes" id="UP000318437">
    <property type="component" value="Unassembled WGS sequence"/>
</dbReference>
<dbReference type="OrthoDB" id="291134at2"/>
<gene>
    <name evidence="2" type="ORF">Pla144_17500</name>
</gene>
<dbReference type="Pfam" id="PF07589">
    <property type="entry name" value="PEP-CTERM"/>
    <property type="match status" value="1"/>
</dbReference>
<evidence type="ECO:0000313" key="2">
    <source>
        <dbReference type="EMBL" id="TWU28460.1"/>
    </source>
</evidence>